<feature type="compositionally biased region" description="Low complexity" evidence="6">
    <location>
        <begin position="1"/>
        <end position="25"/>
    </location>
</feature>
<dbReference type="InterPro" id="IPR023494">
    <property type="entry name" value="Cyt_c_bgen_Ccs1/CcsB/ResB"/>
</dbReference>
<comment type="caution">
    <text evidence="9">The sequence shown here is derived from an EMBL/GenBank/DDBJ whole genome shotgun (WGS) entry which is preliminary data.</text>
</comment>
<evidence type="ECO:0000259" key="8">
    <source>
        <dbReference type="Pfam" id="PF05140"/>
    </source>
</evidence>
<dbReference type="RefSeq" id="WP_311632589.1">
    <property type="nucleotide sequence ID" value="NZ_JAVREN010000042.1"/>
</dbReference>
<evidence type="ECO:0000313" key="9">
    <source>
        <dbReference type="EMBL" id="MDT0309624.1"/>
    </source>
</evidence>
<evidence type="ECO:0000256" key="5">
    <source>
        <dbReference type="ARBA" id="ARBA00023136"/>
    </source>
</evidence>
<feature type="compositionally biased region" description="Low complexity" evidence="6">
    <location>
        <begin position="610"/>
        <end position="629"/>
    </location>
</feature>
<comment type="subcellular location">
    <subcellularLocation>
        <location evidence="1">Membrane</location>
        <topology evidence="1">Multi-pass membrane protein</topology>
    </subcellularLocation>
</comment>
<dbReference type="Proteomes" id="UP001183388">
    <property type="component" value="Unassembled WGS sequence"/>
</dbReference>
<feature type="transmembrane region" description="Helical" evidence="7">
    <location>
        <begin position="239"/>
        <end position="259"/>
    </location>
</feature>
<evidence type="ECO:0000256" key="7">
    <source>
        <dbReference type="SAM" id="Phobius"/>
    </source>
</evidence>
<feature type="region of interest" description="Disordered" evidence="6">
    <location>
        <begin position="1"/>
        <end position="59"/>
    </location>
</feature>
<dbReference type="PANTHER" id="PTHR31566:SF0">
    <property type="entry name" value="CYTOCHROME C BIOGENESIS PROTEIN CCS1, CHLOROPLASTIC"/>
    <property type="match status" value="1"/>
</dbReference>
<accession>A0ABU2LDG0</accession>
<reference evidence="10" key="1">
    <citation type="submission" date="2023-07" db="EMBL/GenBank/DDBJ databases">
        <title>30 novel species of actinomycetes from the DSMZ collection.</title>
        <authorList>
            <person name="Nouioui I."/>
        </authorList>
    </citation>
    <scope>NUCLEOTIDE SEQUENCE [LARGE SCALE GENOMIC DNA]</scope>
    <source>
        <strain evidence="10">DSM 44917</strain>
    </source>
</reference>
<evidence type="ECO:0000256" key="6">
    <source>
        <dbReference type="SAM" id="MobiDB-lite"/>
    </source>
</evidence>
<keyword evidence="5 7" id="KW-0472">Membrane</keyword>
<dbReference type="InterPro" id="IPR007816">
    <property type="entry name" value="ResB-like_domain"/>
</dbReference>
<keyword evidence="2 7" id="KW-0812">Transmembrane</keyword>
<protein>
    <submittedName>
        <fullName evidence="9">Cytochrome c biogenesis protein ResB</fullName>
    </submittedName>
</protein>
<evidence type="ECO:0000256" key="4">
    <source>
        <dbReference type="ARBA" id="ARBA00022989"/>
    </source>
</evidence>
<dbReference type="Pfam" id="PF05140">
    <property type="entry name" value="ResB"/>
    <property type="match status" value="1"/>
</dbReference>
<name>A0ABU2LDG0_9ACTN</name>
<evidence type="ECO:0000313" key="10">
    <source>
        <dbReference type="Proteomes" id="UP001183388"/>
    </source>
</evidence>
<keyword evidence="10" id="KW-1185">Reference proteome</keyword>
<keyword evidence="3" id="KW-0201">Cytochrome c-type biogenesis</keyword>
<sequence length="629" mass="67164">MTTDETATAAPAASGATATAAPDGTVGRDEAEAALGLSTAPLEDPPPAPAPAAGEGTFGGVRAPGARGAAAWLLRELTGWARWFWRQLTSMRIALLLLFLLALASIPGSMIPQDDVDATLAQDFRVRNPGLSEFYERLQLFDVYSSVWFSAIYLLLFVSLIGCIVPRSWQFVGQLRGRPPRAPRRLDRMPAYTTWRTEAPPERVLQAARAVLRRRRFRAEAAADHVAAEKGYLREAGNLVFHLALIVLLIAFAAGRLSYAEGGKLIVQGEGFSNTLTQYDDFESGRLFDVDGLEPFGFTLEEFEAEFVREGPDLGTPTDFRADVTYWTPDGPERETTITVNDPLTVGDARVRLLGHGYAPVVTVTDGQGRTAFHGPVPFLPQDAALTSTGVIKVSDYRDAEGARDQLGFQGIFSPTYALDAVRGPHSTFPEPDSPVLTLTAFRGDLGVNSGIPQNVYQLQTRNMEQLTDESGEPLRFNLHPGQSYELPDGLGTISMDSELEEWATFQVTTKAGNDWALAGAFAAVAGLAGSLLLQRRRVWVRAASAGDGTTVVEMAALGRTESGKVPEELARLAARLQPEAPPAAAPPGEGPDDGPGDGPGTPPDPVPSPHAAESAPAESAAAEGAARP</sequence>
<proteinExistence type="predicted"/>
<feature type="transmembrane region" description="Helical" evidence="7">
    <location>
        <begin position="93"/>
        <end position="111"/>
    </location>
</feature>
<feature type="transmembrane region" description="Helical" evidence="7">
    <location>
        <begin position="147"/>
        <end position="166"/>
    </location>
</feature>
<feature type="compositionally biased region" description="Pro residues" evidence="6">
    <location>
        <begin position="580"/>
        <end position="590"/>
    </location>
</feature>
<dbReference type="EMBL" id="JAVREN010000042">
    <property type="protein sequence ID" value="MDT0309624.1"/>
    <property type="molecule type" value="Genomic_DNA"/>
</dbReference>
<keyword evidence="4 7" id="KW-1133">Transmembrane helix</keyword>
<evidence type="ECO:0000256" key="3">
    <source>
        <dbReference type="ARBA" id="ARBA00022748"/>
    </source>
</evidence>
<feature type="region of interest" description="Disordered" evidence="6">
    <location>
        <begin position="575"/>
        <end position="629"/>
    </location>
</feature>
<gene>
    <name evidence="9" type="ORF">RM780_22070</name>
</gene>
<dbReference type="PANTHER" id="PTHR31566">
    <property type="entry name" value="CYTOCHROME C BIOGENESIS PROTEIN CCS1, CHLOROPLASTIC"/>
    <property type="match status" value="1"/>
</dbReference>
<feature type="domain" description="ResB-like" evidence="8">
    <location>
        <begin position="91"/>
        <end position="570"/>
    </location>
</feature>
<evidence type="ECO:0000256" key="2">
    <source>
        <dbReference type="ARBA" id="ARBA00022692"/>
    </source>
</evidence>
<evidence type="ECO:0000256" key="1">
    <source>
        <dbReference type="ARBA" id="ARBA00004141"/>
    </source>
</evidence>
<organism evidence="9 10">
    <name type="scientific">Streptomyces boetiae</name>
    <dbReference type="NCBI Taxonomy" id="3075541"/>
    <lineage>
        <taxon>Bacteria</taxon>
        <taxon>Bacillati</taxon>
        <taxon>Actinomycetota</taxon>
        <taxon>Actinomycetes</taxon>
        <taxon>Kitasatosporales</taxon>
        <taxon>Streptomycetaceae</taxon>
        <taxon>Streptomyces</taxon>
    </lineage>
</organism>